<reference evidence="2 3" key="1">
    <citation type="submission" date="2023-11" db="EMBL/GenBank/DDBJ databases">
        <authorList>
            <person name="Xu M."/>
            <person name="Jiang T."/>
        </authorList>
    </citation>
    <scope>NUCLEOTIDE SEQUENCE [LARGE SCALE GENOMIC DNA]</scope>
    <source>
        <strain evidence="2 3">SD</strain>
    </source>
</reference>
<dbReference type="Proteomes" id="UP001277761">
    <property type="component" value="Unassembled WGS sequence"/>
</dbReference>
<dbReference type="PROSITE" id="PS51318">
    <property type="entry name" value="TAT"/>
    <property type="match status" value="1"/>
</dbReference>
<dbReference type="Pfam" id="PF05787">
    <property type="entry name" value="PhoX"/>
    <property type="match status" value="2"/>
</dbReference>
<evidence type="ECO:0000256" key="1">
    <source>
        <dbReference type="SAM" id="SignalP"/>
    </source>
</evidence>
<comment type="caution">
    <text evidence="2">The sequence shown here is derived from an EMBL/GenBank/DDBJ whole genome shotgun (WGS) entry which is preliminary data.</text>
</comment>
<dbReference type="RefSeq" id="WP_319953307.1">
    <property type="nucleotide sequence ID" value="NZ_JAXAVX010000002.1"/>
</dbReference>
<accession>A0ABU4VHG9</accession>
<protein>
    <submittedName>
        <fullName evidence="2">DUF839 domain-containing protein</fullName>
    </submittedName>
</protein>
<dbReference type="InterPro" id="IPR008557">
    <property type="entry name" value="PhoX"/>
</dbReference>
<dbReference type="SUPFAM" id="SSF63825">
    <property type="entry name" value="YWTD domain"/>
    <property type="match status" value="1"/>
</dbReference>
<organism evidence="2 3">
    <name type="scientific">Patulibacter brassicae</name>
    <dbReference type="NCBI Taxonomy" id="1705717"/>
    <lineage>
        <taxon>Bacteria</taxon>
        <taxon>Bacillati</taxon>
        <taxon>Actinomycetota</taxon>
        <taxon>Thermoleophilia</taxon>
        <taxon>Solirubrobacterales</taxon>
        <taxon>Patulibacteraceae</taxon>
        <taxon>Patulibacter</taxon>
    </lineage>
</organism>
<evidence type="ECO:0000313" key="3">
    <source>
        <dbReference type="Proteomes" id="UP001277761"/>
    </source>
</evidence>
<proteinExistence type="predicted"/>
<dbReference type="EMBL" id="JAXAVX010000002">
    <property type="protein sequence ID" value="MDX8151154.1"/>
    <property type="molecule type" value="Genomic_DNA"/>
</dbReference>
<dbReference type="InterPro" id="IPR011042">
    <property type="entry name" value="6-blade_b-propeller_TolB-like"/>
</dbReference>
<feature type="signal peptide" evidence="1">
    <location>
        <begin position="1"/>
        <end position="26"/>
    </location>
</feature>
<dbReference type="PANTHER" id="PTHR35399:SF2">
    <property type="entry name" value="DUF839 DOMAIN-CONTAINING PROTEIN"/>
    <property type="match status" value="1"/>
</dbReference>
<keyword evidence="1" id="KW-0732">Signal</keyword>
<name>A0ABU4VHG9_9ACTN</name>
<dbReference type="Gene3D" id="2.120.10.30">
    <property type="entry name" value="TolB, C-terminal domain"/>
    <property type="match status" value="1"/>
</dbReference>
<sequence length="527" mass="55714">MTATLRRREALLAAGAATLAAGFGSAFWRSATATAASAQTGAGPYGPLLAPDANGVRLPKGFRSRVVARSLQPVPGTSYVLPLFPDGSATFPTPDGGWIQVVNSEVPLIGGASAIRYAKDGRIVDAYGILTGTSTNCAGGPTPWGTWLSCEEVDEGRVWECDPTGRTQPVVRPAMGVFKHEAACVDPVHEHVYLTEDRGDGCLYRFVPDHYPDLSQGRLEVATVTGTGGEGSVSWTPLPDPAARGRATRDQVAGATRFERAEGIWFDAGTVYVATTGDETIHALDTTTQRISILYRRADAPGSPLQGVDNVTVSRSGDVYVCEDSYDNDPDAMDVCLITPEGEVARFCKLTGREHFLPSELESEITGVAFSPDGSRMYFGSQRAGGVGAVYEISGPFRTARPTGGGPAPVDPALLGLTAASAISSTALLQDGLRVRLTAAGPVAVTAVLKARVRRNGRLRTVTVARQDRQLAAGATSLRLRPRNGTTRAAVRAVRGATAATLEVAVRQADGSRAVRRRSVRIRGRRR</sequence>
<dbReference type="PANTHER" id="PTHR35399">
    <property type="entry name" value="SLR8030 PROTEIN"/>
    <property type="match status" value="1"/>
</dbReference>
<feature type="chain" id="PRO_5046708199" evidence="1">
    <location>
        <begin position="27"/>
        <end position="527"/>
    </location>
</feature>
<evidence type="ECO:0000313" key="2">
    <source>
        <dbReference type="EMBL" id="MDX8151154.1"/>
    </source>
</evidence>
<keyword evidence="3" id="KW-1185">Reference proteome</keyword>
<gene>
    <name evidence="2" type="ORF">SK069_06090</name>
</gene>
<dbReference type="InterPro" id="IPR006311">
    <property type="entry name" value="TAT_signal"/>
</dbReference>